<gene>
    <name evidence="2" type="ORF">Psi01_05320</name>
</gene>
<dbReference type="SUPFAM" id="SSF57938">
    <property type="entry name" value="DnaJ/Hsp40 cysteine-rich domain"/>
    <property type="match status" value="1"/>
</dbReference>
<dbReference type="Proteomes" id="UP000619788">
    <property type="component" value="Unassembled WGS sequence"/>
</dbReference>
<name>A0A8J3S8I8_9ACTN</name>
<protein>
    <submittedName>
        <fullName evidence="2">Uncharacterized protein</fullName>
    </submittedName>
</protein>
<evidence type="ECO:0000313" key="3">
    <source>
        <dbReference type="Proteomes" id="UP000619788"/>
    </source>
</evidence>
<keyword evidence="1" id="KW-0812">Transmembrane</keyword>
<proteinExistence type="predicted"/>
<reference evidence="2 3" key="1">
    <citation type="submission" date="2021-01" db="EMBL/GenBank/DDBJ databases">
        <title>Whole genome shotgun sequence of Planobispora siamensis NBRC 107568.</title>
        <authorList>
            <person name="Komaki H."/>
            <person name="Tamura T."/>
        </authorList>
    </citation>
    <scope>NUCLEOTIDE SEQUENCE [LARGE SCALE GENOMIC DNA]</scope>
    <source>
        <strain evidence="2 3">NBRC 107568</strain>
    </source>
</reference>
<dbReference type="Gene3D" id="6.20.20.10">
    <property type="match status" value="1"/>
</dbReference>
<dbReference type="InterPro" id="IPR036410">
    <property type="entry name" value="HSP_DnaJ_Cys-rich_dom_sf"/>
</dbReference>
<dbReference type="AlphaFoldDB" id="A0A8J3S8I8"/>
<sequence>MLPLTFALLSEPPQETAGALPGWLVLISLAALYGAGYAISLRLHPYKACRRCRGSGKHRGWFFTDAFRACDACGGTGRELRRFARDD</sequence>
<keyword evidence="1" id="KW-0472">Membrane</keyword>
<comment type="caution">
    <text evidence="2">The sequence shown here is derived from an EMBL/GenBank/DDBJ whole genome shotgun (WGS) entry which is preliminary data.</text>
</comment>
<dbReference type="RefSeq" id="WP_204062288.1">
    <property type="nucleotide sequence ID" value="NZ_BOOJ01000007.1"/>
</dbReference>
<evidence type="ECO:0000313" key="2">
    <source>
        <dbReference type="EMBL" id="GIH89902.1"/>
    </source>
</evidence>
<keyword evidence="3" id="KW-1185">Reference proteome</keyword>
<evidence type="ECO:0000256" key="1">
    <source>
        <dbReference type="SAM" id="Phobius"/>
    </source>
</evidence>
<feature type="transmembrane region" description="Helical" evidence="1">
    <location>
        <begin position="20"/>
        <end position="41"/>
    </location>
</feature>
<dbReference type="EMBL" id="BOOJ01000007">
    <property type="protein sequence ID" value="GIH89902.1"/>
    <property type="molecule type" value="Genomic_DNA"/>
</dbReference>
<accession>A0A8J3S8I8</accession>
<keyword evidence="1" id="KW-1133">Transmembrane helix</keyword>
<organism evidence="2 3">
    <name type="scientific">Planobispora siamensis</name>
    <dbReference type="NCBI Taxonomy" id="936338"/>
    <lineage>
        <taxon>Bacteria</taxon>
        <taxon>Bacillati</taxon>
        <taxon>Actinomycetota</taxon>
        <taxon>Actinomycetes</taxon>
        <taxon>Streptosporangiales</taxon>
        <taxon>Streptosporangiaceae</taxon>
        <taxon>Planobispora</taxon>
    </lineage>
</organism>